<dbReference type="RefSeq" id="WP_185660026.1">
    <property type="nucleotide sequence ID" value="NZ_CAWPOO010000008.1"/>
</dbReference>
<keyword evidence="3" id="KW-1185">Reference proteome</keyword>
<evidence type="ECO:0000256" key="1">
    <source>
        <dbReference type="SAM" id="SignalP"/>
    </source>
</evidence>
<sequence>MIKPSKILISAFSCALLCSASSLRAGENSPFGTDFIQTFSGTELPFTQNNSELNIEIRPKIGDLLDEPFIRLPIELEYGFTPKLEGSIGVIPFLENPFHGDRASSDGYFTFGLKQRIDALENDRLAVSVGLNGRLPLDTIPSDWQRDQYDSYTPFFVAAYEIDKSGEWTVFSNVAYELLDKDNNQMPYLIEAPNSLARFTTGFIHHPPGDLRYGLRFLYITEDFDGGTNDGLKIIPSITWYPPDDTWFFRSIAGHFELTLDVEYAMEKLPEQAEESDIGINFKVRWNLLRKNERAKEAVIR</sequence>
<feature type="chain" id="PRO_5030742049" description="MetA-pathway of phenol degradation" evidence="1">
    <location>
        <begin position="26"/>
        <end position="301"/>
    </location>
</feature>
<gene>
    <name evidence="2" type="ORF">H5P27_08755</name>
</gene>
<evidence type="ECO:0008006" key="4">
    <source>
        <dbReference type="Google" id="ProtNLM"/>
    </source>
</evidence>
<proteinExistence type="predicted"/>
<reference evidence="2 3" key="1">
    <citation type="submission" date="2020-07" db="EMBL/GenBank/DDBJ databases">
        <authorList>
            <person name="Feng X."/>
        </authorList>
    </citation>
    <scope>NUCLEOTIDE SEQUENCE [LARGE SCALE GENOMIC DNA]</scope>
    <source>
        <strain evidence="2 3">JCM23202</strain>
    </source>
</reference>
<name>A0A7X1B5Q1_9BACT</name>
<protein>
    <recommendedName>
        <fullName evidence="4">MetA-pathway of phenol degradation</fullName>
    </recommendedName>
</protein>
<dbReference type="Proteomes" id="UP000526501">
    <property type="component" value="Unassembled WGS sequence"/>
</dbReference>
<keyword evidence="1" id="KW-0732">Signal</keyword>
<dbReference type="EMBL" id="JACHVC010000008">
    <property type="protein sequence ID" value="MBC2606134.1"/>
    <property type="molecule type" value="Genomic_DNA"/>
</dbReference>
<feature type="signal peptide" evidence="1">
    <location>
        <begin position="1"/>
        <end position="25"/>
    </location>
</feature>
<evidence type="ECO:0000313" key="2">
    <source>
        <dbReference type="EMBL" id="MBC2606134.1"/>
    </source>
</evidence>
<accession>A0A7X1B5Q1</accession>
<organism evidence="2 3">
    <name type="scientific">Pelagicoccus albus</name>
    <dbReference type="NCBI Taxonomy" id="415222"/>
    <lineage>
        <taxon>Bacteria</taxon>
        <taxon>Pseudomonadati</taxon>
        <taxon>Verrucomicrobiota</taxon>
        <taxon>Opitutia</taxon>
        <taxon>Puniceicoccales</taxon>
        <taxon>Pelagicoccaceae</taxon>
        <taxon>Pelagicoccus</taxon>
    </lineage>
</organism>
<evidence type="ECO:0000313" key="3">
    <source>
        <dbReference type="Proteomes" id="UP000526501"/>
    </source>
</evidence>
<dbReference type="AlphaFoldDB" id="A0A7X1B5Q1"/>
<comment type="caution">
    <text evidence="2">The sequence shown here is derived from an EMBL/GenBank/DDBJ whole genome shotgun (WGS) entry which is preliminary data.</text>
</comment>